<evidence type="ECO:0008006" key="4">
    <source>
        <dbReference type="Google" id="ProtNLM"/>
    </source>
</evidence>
<accession>A0A6A6Y1I7</accession>
<proteinExistence type="predicted"/>
<reference evidence="3" key="3">
    <citation type="submission" date="2025-04" db="UniProtKB">
        <authorList>
            <consortium name="RefSeq"/>
        </authorList>
    </citation>
    <scope>IDENTIFICATION</scope>
    <source>
        <strain evidence="3">CBS 304.34</strain>
    </source>
</reference>
<protein>
    <recommendedName>
        <fullName evidence="4">Ankyrin</fullName>
    </recommendedName>
</protein>
<dbReference type="Proteomes" id="UP000504636">
    <property type="component" value="Unplaced"/>
</dbReference>
<dbReference type="InterPro" id="IPR036770">
    <property type="entry name" value="Ankyrin_rpt-contain_sf"/>
</dbReference>
<evidence type="ECO:0000313" key="3">
    <source>
        <dbReference type="RefSeq" id="XP_033568838.1"/>
    </source>
</evidence>
<name>A0A6A6Y1I7_9PEZI</name>
<dbReference type="SUPFAM" id="SSF48403">
    <property type="entry name" value="Ankyrin repeat"/>
    <property type="match status" value="1"/>
</dbReference>
<evidence type="ECO:0000313" key="1">
    <source>
        <dbReference type="EMBL" id="KAF2801874.1"/>
    </source>
</evidence>
<sequence>MRWLRPLSWVCSKLVQSLSREIEVYLHPPRELQGQIFGCPIKAAAKQEHYHILEFLLGNIDFSGSGPLWSHHILDILNTAAETSNDKLPRVAYYSANPKCPIVPRAWVGKNEECSAKLPESNVPPSFNGMSGRDVFIQLWHLPSPFEDLKTKALFKLYPVHFSYFINCTTAIIKYLLQPRDSRSFEEQNRNIMNRDEEPTPLHLQHTISKGQLVKTRLLLDHGLKLEPGKRKYTYKADCITCIVVPTPRIIFAVLLERTDFFHLLRQHGAVLGSRRAGGLALRLAAEEGLKSMVRLLLEDGIPVFGASCGLSPFGPFKGAGNKKALTYIGHGVRRLLVDVGGLNRTDDMTDRISPICES</sequence>
<reference evidence="1 3" key="1">
    <citation type="journal article" date="2020" name="Stud. Mycol.">
        <title>101 Dothideomycetes genomes: a test case for predicting lifestyles and emergence of pathogens.</title>
        <authorList>
            <person name="Haridas S."/>
            <person name="Albert R."/>
            <person name="Binder M."/>
            <person name="Bloem J."/>
            <person name="Labutti K."/>
            <person name="Salamov A."/>
            <person name="Andreopoulos B."/>
            <person name="Baker S."/>
            <person name="Barry K."/>
            <person name="Bills G."/>
            <person name="Bluhm B."/>
            <person name="Cannon C."/>
            <person name="Castanera R."/>
            <person name="Culley D."/>
            <person name="Daum C."/>
            <person name="Ezra D."/>
            <person name="Gonzalez J."/>
            <person name="Henrissat B."/>
            <person name="Kuo A."/>
            <person name="Liang C."/>
            <person name="Lipzen A."/>
            <person name="Lutzoni F."/>
            <person name="Magnuson J."/>
            <person name="Mondo S."/>
            <person name="Nolan M."/>
            <person name="Ohm R."/>
            <person name="Pangilinan J."/>
            <person name="Park H.-J."/>
            <person name="Ramirez L."/>
            <person name="Alfaro M."/>
            <person name="Sun H."/>
            <person name="Tritt A."/>
            <person name="Yoshinaga Y."/>
            <person name="Zwiers L.-H."/>
            <person name="Turgeon B."/>
            <person name="Goodwin S."/>
            <person name="Spatafora J."/>
            <person name="Crous P."/>
            <person name="Grigoriev I."/>
        </authorList>
    </citation>
    <scope>NUCLEOTIDE SEQUENCE</scope>
    <source>
        <strain evidence="1 3">CBS 304.34</strain>
    </source>
</reference>
<gene>
    <name evidence="1 3" type="ORF">BDZ99DRAFT_528086</name>
</gene>
<dbReference type="RefSeq" id="XP_033568838.1">
    <property type="nucleotide sequence ID" value="XM_033726336.1"/>
</dbReference>
<dbReference type="GeneID" id="54467229"/>
<organism evidence="1">
    <name type="scientific">Mytilinidion resinicola</name>
    <dbReference type="NCBI Taxonomy" id="574789"/>
    <lineage>
        <taxon>Eukaryota</taxon>
        <taxon>Fungi</taxon>
        <taxon>Dikarya</taxon>
        <taxon>Ascomycota</taxon>
        <taxon>Pezizomycotina</taxon>
        <taxon>Dothideomycetes</taxon>
        <taxon>Pleosporomycetidae</taxon>
        <taxon>Mytilinidiales</taxon>
        <taxon>Mytilinidiaceae</taxon>
        <taxon>Mytilinidion</taxon>
    </lineage>
</organism>
<dbReference type="OrthoDB" id="539213at2759"/>
<dbReference type="EMBL" id="MU003727">
    <property type="protein sequence ID" value="KAF2801874.1"/>
    <property type="molecule type" value="Genomic_DNA"/>
</dbReference>
<reference evidence="3" key="2">
    <citation type="submission" date="2020-04" db="EMBL/GenBank/DDBJ databases">
        <authorList>
            <consortium name="NCBI Genome Project"/>
        </authorList>
    </citation>
    <scope>NUCLEOTIDE SEQUENCE</scope>
    <source>
        <strain evidence="3">CBS 304.34</strain>
    </source>
</reference>
<keyword evidence="2" id="KW-1185">Reference proteome</keyword>
<dbReference type="AlphaFoldDB" id="A0A6A6Y1I7"/>
<evidence type="ECO:0000313" key="2">
    <source>
        <dbReference type="Proteomes" id="UP000504636"/>
    </source>
</evidence>
<dbReference type="Gene3D" id="1.25.40.20">
    <property type="entry name" value="Ankyrin repeat-containing domain"/>
    <property type="match status" value="1"/>
</dbReference>